<name>A0A317CG06_9GAMM</name>
<evidence type="ECO:0008006" key="4">
    <source>
        <dbReference type="Google" id="ProtNLM"/>
    </source>
</evidence>
<dbReference type="AlphaFoldDB" id="A0A317CG06"/>
<keyword evidence="1" id="KW-0732">Signal</keyword>
<dbReference type="EMBL" id="QGKL01000021">
    <property type="protein sequence ID" value="PWQ97279.1"/>
    <property type="molecule type" value="Genomic_DNA"/>
</dbReference>
<feature type="signal peptide" evidence="1">
    <location>
        <begin position="1"/>
        <end position="25"/>
    </location>
</feature>
<dbReference type="PROSITE" id="PS51318">
    <property type="entry name" value="TAT"/>
    <property type="match status" value="1"/>
</dbReference>
<dbReference type="PANTHER" id="PTHR43737">
    <property type="entry name" value="BLL7424 PROTEIN"/>
    <property type="match status" value="1"/>
</dbReference>
<keyword evidence="3" id="KW-1185">Reference proteome</keyword>
<protein>
    <recommendedName>
        <fullName evidence="4">DUF1501 domain-containing protein</fullName>
    </recommendedName>
</protein>
<dbReference type="Proteomes" id="UP000245506">
    <property type="component" value="Unassembled WGS sequence"/>
</dbReference>
<organism evidence="2 3">
    <name type="scientific">Leucothrix arctica</name>
    <dbReference type="NCBI Taxonomy" id="1481894"/>
    <lineage>
        <taxon>Bacteria</taxon>
        <taxon>Pseudomonadati</taxon>
        <taxon>Pseudomonadota</taxon>
        <taxon>Gammaproteobacteria</taxon>
        <taxon>Thiotrichales</taxon>
        <taxon>Thiotrichaceae</taxon>
        <taxon>Leucothrix</taxon>
    </lineage>
</organism>
<dbReference type="InterPro" id="IPR010869">
    <property type="entry name" value="DUF1501"/>
</dbReference>
<accession>A0A317CG06</accession>
<dbReference type="OrthoDB" id="9779968at2"/>
<dbReference type="InterPro" id="IPR006311">
    <property type="entry name" value="TAT_signal"/>
</dbReference>
<dbReference type="RefSeq" id="WP_109822707.1">
    <property type="nucleotide sequence ID" value="NZ_QGKL01000021.1"/>
</dbReference>
<dbReference type="PANTHER" id="PTHR43737:SF1">
    <property type="entry name" value="DUF1501 DOMAIN-CONTAINING PROTEIN"/>
    <property type="match status" value="1"/>
</dbReference>
<evidence type="ECO:0000313" key="3">
    <source>
        <dbReference type="Proteomes" id="UP000245506"/>
    </source>
</evidence>
<sequence>MKRRDFLKFMLAGTAAGIYAGPAMAAAPKRLIVIFQRGGCDGLNVAVPYGDDEYYNLRPTIAIPKPGNDGGALALDDFFGLHPSMSALHDIYQAGNVAVFPAVHYTGASRSHFDSQQYIESAQISRNADGWLNRHLATQWNDLAMRGVSFGSSVAHSLTGLVPVSSFSKLSQFDLDLDSSAEDKLVNRLTEVYSETSNENINYDSLIRQSGHTLFQDLQATSELSSSESTASYPNNTYGQQLANIATIIKEGAGLELATVSIGGWDTHQNQGGAEGAQANNLKNFSDGIAAFYQDMGSHMQDTMILTMTEFGRTAQENGSFGTDHGHASTWFALGGGVQQGIYGEWPGLQESQLENGRYLAQATDFRDIFSEIVTQHLGNNDESIIPNYAANAIGFL</sequence>
<evidence type="ECO:0000256" key="1">
    <source>
        <dbReference type="SAM" id="SignalP"/>
    </source>
</evidence>
<reference evidence="2 3" key="1">
    <citation type="submission" date="2018-05" db="EMBL/GenBank/DDBJ databases">
        <title>Leucothrix arctica sp. nov., isolated from Arctic seawater.</title>
        <authorList>
            <person name="Choi A."/>
            <person name="Baek K."/>
        </authorList>
    </citation>
    <scope>NUCLEOTIDE SEQUENCE [LARGE SCALE GENOMIC DNA]</scope>
    <source>
        <strain evidence="2 3">IMCC9719</strain>
    </source>
</reference>
<proteinExistence type="predicted"/>
<evidence type="ECO:0000313" key="2">
    <source>
        <dbReference type="EMBL" id="PWQ97279.1"/>
    </source>
</evidence>
<comment type="caution">
    <text evidence="2">The sequence shown here is derived from an EMBL/GenBank/DDBJ whole genome shotgun (WGS) entry which is preliminary data.</text>
</comment>
<gene>
    <name evidence="2" type="ORF">DKT75_07000</name>
</gene>
<dbReference type="Pfam" id="PF07394">
    <property type="entry name" value="DUF1501"/>
    <property type="match status" value="1"/>
</dbReference>
<feature type="chain" id="PRO_5016260784" description="DUF1501 domain-containing protein" evidence="1">
    <location>
        <begin position="26"/>
        <end position="397"/>
    </location>
</feature>